<dbReference type="Pfam" id="PF00293">
    <property type="entry name" value="NUDIX"/>
    <property type="match status" value="1"/>
</dbReference>
<dbReference type="Gene3D" id="3.90.79.10">
    <property type="entry name" value="Nucleoside Triphosphate Pyrophosphohydrolase"/>
    <property type="match status" value="1"/>
</dbReference>
<evidence type="ECO:0000313" key="2">
    <source>
        <dbReference type="EMBL" id="NGO38429.1"/>
    </source>
</evidence>
<dbReference type="SUPFAM" id="SSF55811">
    <property type="entry name" value="Nudix"/>
    <property type="match status" value="1"/>
</dbReference>
<dbReference type="Proteomes" id="UP000477311">
    <property type="component" value="Unassembled WGS sequence"/>
</dbReference>
<organism evidence="2 3">
    <name type="scientific">Limisphaera ngatamarikiensis</name>
    <dbReference type="NCBI Taxonomy" id="1324935"/>
    <lineage>
        <taxon>Bacteria</taxon>
        <taxon>Pseudomonadati</taxon>
        <taxon>Verrucomicrobiota</taxon>
        <taxon>Verrucomicrobiia</taxon>
        <taxon>Limisphaerales</taxon>
        <taxon>Limisphaeraceae</taxon>
        <taxon>Limisphaera</taxon>
    </lineage>
</organism>
<keyword evidence="3" id="KW-1185">Reference proteome</keyword>
<dbReference type="EMBL" id="JAAKYA010000015">
    <property type="protein sequence ID" value="NGO38429.1"/>
    <property type="molecule type" value="Genomic_DNA"/>
</dbReference>
<evidence type="ECO:0000259" key="1">
    <source>
        <dbReference type="PROSITE" id="PS51462"/>
    </source>
</evidence>
<protein>
    <submittedName>
        <fullName evidence="2">NUDIX domain-containing protein</fullName>
    </submittedName>
</protein>
<gene>
    <name evidence="2" type="ORF">G4L39_03320</name>
</gene>
<name>A0A6M1RLF6_9BACT</name>
<dbReference type="InterPro" id="IPR000086">
    <property type="entry name" value="NUDIX_hydrolase_dom"/>
</dbReference>
<accession>A0A6M1RLF6</accession>
<dbReference type="PROSITE" id="PS51462">
    <property type="entry name" value="NUDIX"/>
    <property type="match status" value="1"/>
</dbReference>
<dbReference type="SMR" id="A0A6M1RLF6"/>
<dbReference type="InterPro" id="IPR015797">
    <property type="entry name" value="NUDIX_hydrolase-like_dom_sf"/>
</dbReference>
<comment type="caution">
    <text evidence="2">The sequence shown here is derived from an EMBL/GenBank/DDBJ whole genome shotgun (WGS) entry which is preliminary data.</text>
</comment>
<reference evidence="2 3" key="1">
    <citation type="submission" date="2020-02" db="EMBL/GenBank/DDBJ databases">
        <title>Draft genome sequence of Limisphaera ngatamarikiensis NGM72.4T, a thermophilic Verrucomicrobia grouped in subdivision 3.</title>
        <authorList>
            <person name="Carere C.R."/>
            <person name="Steen J."/>
            <person name="Hugenholtz P."/>
            <person name="Stott M.B."/>
        </authorList>
    </citation>
    <scope>NUCLEOTIDE SEQUENCE [LARGE SCALE GENOMIC DNA]</scope>
    <source>
        <strain evidence="2 3">NGM72.4</strain>
    </source>
</reference>
<dbReference type="AlphaFoldDB" id="A0A6M1RLF6"/>
<sequence>MKAWVNERILCVRTSALPAHWLPESGAVAMDERELLATLAGIQPWWRARAEAEHDPATKQWIPYVLVQNGRGELAVYRRQGTEPRLHGLWSVGIGGHINPGDAPESAGAASGERFWREVLWAGLRRELAEEFPGAAHHGTTRFLGLIHENRTLLGQVHLGAVFLHSVKEVHPQAGPELGDLQWLPPSALGGPAWPWDRLELWSRLALRLLGCGAAGTTETRT</sequence>
<feature type="domain" description="Nudix hydrolase" evidence="1">
    <location>
        <begin position="44"/>
        <end position="206"/>
    </location>
</feature>
<proteinExistence type="predicted"/>
<evidence type="ECO:0000313" key="3">
    <source>
        <dbReference type="Proteomes" id="UP000477311"/>
    </source>
</evidence>
<dbReference type="RefSeq" id="WP_165105894.1">
    <property type="nucleotide sequence ID" value="NZ_JAAKYA010000015.1"/>
</dbReference>